<organism evidence="1 2">
    <name type="scientific">Bacillus suaedaesalsae</name>
    <dbReference type="NCBI Taxonomy" id="2810349"/>
    <lineage>
        <taxon>Bacteria</taxon>
        <taxon>Bacillati</taxon>
        <taxon>Bacillota</taxon>
        <taxon>Bacilli</taxon>
        <taxon>Bacillales</taxon>
        <taxon>Bacillaceae</taxon>
        <taxon>Bacillus</taxon>
    </lineage>
</organism>
<evidence type="ECO:0000313" key="2">
    <source>
        <dbReference type="Proteomes" id="UP001518925"/>
    </source>
</evidence>
<protein>
    <recommendedName>
        <fullName evidence="3">DUF4367 domain-containing protein</fullName>
    </recommendedName>
</protein>
<evidence type="ECO:0008006" key="3">
    <source>
        <dbReference type="Google" id="ProtNLM"/>
    </source>
</evidence>
<dbReference type="EMBL" id="JAFELM010000028">
    <property type="protein sequence ID" value="MBM6617973.1"/>
    <property type="molecule type" value="Genomic_DNA"/>
</dbReference>
<gene>
    <name evidence="1" type="ORF">JR050_09860</name>
</gene>
<evidence type="ECO:0000313" key="1">
    <source>
        <dbReference type="EMBL" id="MBM6617973.1"/>
    </source>
</evidence>
<accession>A0ABS2DHP6</accession>
<comment type="caution">
    <text evidence="1">The sequence shown here is derived from an EMBL/GenBank/DDBJ whole genome shotgun (WGS) entry which is preliminary data.</text>
</comment>
<sequence>MKKRVLMLVVMSIILLFGFSYIPQKVFNISPTNVSKIIVFNGTNGEEIVIVDRVHIETITKNLNDVTFQKGKPSIGYLGYTFRMTIYDQKDNEMEKFIINSNDMLRYKGFFYMASDDEIEYEYINNLFEKGLE</sequence>
<dbReference type="RefSeq" id="WP_204203322.1">
    <property type="nucleotide sequence ID" value="NZ_JAFELM010000028.1"/>
</dbReference>
<keyword evidence="2" id="KW-1185">Reference proteome</keyword>
<proteinExistence type="predicted"/>
<dbReference type="Proteomes" id="UP001518925">
    <property type="component" value="Unassembled WGS sequence"/>
</dbReference>
<reference evidence="1 2" key="1">
    <citation type="submission" date="2021-02" db="EMBL/GenBank/DDBJ databases">
        <title>Bacillus sp. RD4P76, an endophyte from a halophyte.</title>
        <authorList>
            <person name="Sun J.-Q."/>
        </authorList>
    </citation>
    <scope>NUCLEOTIDE SEQUENCE [LARGE SCALE GENOMIC DNA]</scope>
    <source>
        <strain evidence="1 2">RD4P76</strain>
    </source>
</reference>
<name>A0ABS2DHP6_9BACI</name>